<dbReference type="InterPro" id="IPR051316">
    <property type="entry name" value="Zinc-reg_GTPase_activator"/>
</dbReference>
<dbReference type="STRING" id="639004.SAMN04488239_12923"/>
<dbReference type="Proteomes" id="UP000199628">
    <property type="component" value="Unassembled WGS sequence"/>
</dbReference>
<reference evidence="5" key="1">
    <citation type="submission" date="2016-10" db="EMBL/GenBank/DDBJ databases">
        <authorList>
            <person name="Varghese N."/>
            <person name="Submissions S."/>
        </authorList>
    </citation>
    <scope>NUCLEOTIDE SEQUENCE [LARGE SCALE GENOMIC DNA]</scope>
    <source>
        <strain evidence="5">CGMCC 1.9108</strain>
    </source>
</reference>
<dbReference type="Pfam" id="PF07683">
    <property type="entry name" value="CobW_C"/>
    <property type="match status" value="1"/>
</dbReference>
<protein>
    <submittedName>
        <fullName evidence="4">GTPase, G3E family</fullName>
    </submittedName>
</protein>
<evidence type="ECO:0000259" key="2">
    <source>
        <dbReference type="Pfam" id="PF02492"/>
    </source>
</evidence>
<dbReference type="RefSeq" id="WP_093037870.1">
    <property type="nucleotide sequence ID" value="NZ_FMZV01000029.1"/>
</dbReference>
<dbReference type="AlphaFoldDB" id="A0A1G7F3P7"/>
<comment type="function">
    <text evidence="1">Zinc chaperone that directly transfers zinc cofactor to target proteins, thereby activating them. Zinc is transferred from the CXCC motif in the GTPase domain to the zinc binding site in target proteins in a process requiring GTP hydrolysis.</text>
</comment>
<dbReference type="InterPro" id="IPR011629">
    <property type="entry name" value="CobW-like_C"/>
</dbReference>
<evidence type="ECO:0000256" key="1">
    <source>
        <dbReference type="ARBA" id="ARBA00045658"/>
    </source>
</evidence>
<dbReference type="Pfam" id="PF02492">
    <property type="entry name" value="cobW"/>
    <property type="match status" value="1"/>
</dbReference>
<dbReference type="EMBL" id="FMZV01000029">
    <property type="protein sequence ID" value="SDE70534.1"/>
    <property type="molecule type" value="Genomic_DNA"/>
</dbReference>
<feature type="domain" description="CobW C-terminal" evidence="3">
    <location>
        <begin position="211"/>
        <end position="269"/>
    </location>
</feature>
<keyword evidence="5" id="KW-1185">Reference proteome</keyword>
<dbReference type="Gene3D" id="3.40.50.300">
    <property type="entry name" value="P-loop containing nucleotide triphosphate hydrolases"/>
    <property type="match status" value="1"/>
</dbReference>
<proteinExistence type="predicted"/>
<accession>A0A1G7F3P7</accession>
<evidence type="ECO:0000259" key="3">
    <source>
        <dbReference type="Pfam" id="PF07683"/>
    </source>
</evidence>
<dbReference type="InterPro" id="IPR003495">
    <property type="entry name" value="CobW/HypB/UreG_nucleotide-bd"/>
</dbReference>
<gene>
    <name evidence="4" type="ORF">SAMN04488239_12923</name>
</gene>
<dbReference type="CDD" id="cd03112">
    <property type="entry name" value="CobW-like"/>
    <property type="match status" value="1"/>
</dbReference>
<feature type="domain" description="CobW/HypB/UreG nucleotide-binding" evidence="2">
    <location>
        <begin position="4"/>
        <end position="178"/>
    </location>
</feature>
<dbReference type="SUPFAM" id="SSF52540">
    <property type="entry name" value="P-loop containing nucleoside triphosphate hydrolases"/>
    <property type="match status" value="1"/>
</dbReference>
<sequence>MKLPVTVISGYLGAGKTTLINHLLRNANGMRLAVLVNEFGALSIDEDLIEAEEEGLMSITGGCVCCAFGGDMIGVLEDMRDSKPGFDHVLLEASGVALPGSIMTTVGLVDGVRPDASLVLADADQVERNAADKYLSDTVLRQLEQADILLITKTDLVSAEKLSQVEDWLKTQAPHARTLRAERGAVPLEAVVGTTPLAGRRSSEPMAKSAFASTVLYPDGPVHAENLARALADTDAITRAKGYVKTDEGLALIHVVGQRYEVEAADGLHDIGVVCIGAKAVFDAEFVQSLVQTKP</sequence>
<organism evidence="4 5">
    <name type="scientific">Ruegeria marina</name>
    <dbReference type="NCBI Taxonomy" id="639004"/>
    <lineage>
        <taxon>Bacteria</taxon>
        <taxon>Pseudomonadati</taxon>
        <taxon>Pseudomonadota</taxon>
        <taxon>Alphaproteobacteria</taxon>
        <taxon>Rhodobacterales</taxon>
        <taxon>Roseobacteraceae</taxon>
        <taxon>Ruegeria</taxon>
    </lineage>
</organism>
<evidence type="ECO:0000313" key="4">
    <source>
        <dbReference type="EMBL" id="SDE70534.1"/>
    </source>
</evidence>
<dbReference type="InterPro" id="IPR027417">
    <property type="entry name" value="P-loop_NTPase"/>
</dbReference>
<name>A0A1G7F3P7_9RHOB</name>
<evidence type="ECO:0000313" key="5">
    <source>
        <dbReference type="Proteomes" id="UP000199628"/>
    </source>
</evidence>
<dbReference type="OrthoDB" id="9808822at2"/>
<dbReference type="PANTHER" id="PTHR13748">
    <property type="entry name" value="COBW-RELATED"/>
    <property type="match status" value="1"/>
</dbReference>